<keyword evidence="3 6" id="KW-0694">RNA-binding</keyword>
<keyword evidence="5 6" id="KW-0687">Ribonucleoprotein</keyword>
<sequence>MSMVSLDLSPLIRPKYTIPTTVKVLDLGGNAVSEVSLPPQFLEPIRPDLILRAYISALTAKLQPKGTDPMAGKRTTAVSFGIGLGLARVPRVKGSLWPTARFAPNVVKGRRAHPPKVEKVLHERINKRERRKAIRSAIAATAIKDLITARGHIVEKVPQIPLIVSDDFERIGVMADLKKALMSLGLWDDIERVAERIRVRSGKGKMRGRRYKEGKSLLIVVSTVDAPVIKVARNLPGVDAVPVRNLSVLYLAPGGVPGRLTVWTLSAIEELRRGLFMG</sequence>
<dbReference type="GO" id="GO:0005840">
    <property type="term" value="C:ribosome"/>
    <property type="evidence" value="ECO:0007669"/>
    <property type="project" value="UniProtKB-KW"/>
</dbReference>
<dbReference type="GeneID" id="9751847"/>
<evidence type="ECO:0000313" key="8">
    <source>
        <dbReference type="Proteomes" id="UP000006681"/>
    </source>
</evidence>
<protein>
    <recommendedName>
        <fullName evidence="6">Large ribosomal subunit protein uL4</fullName>
    </recommendedName>
</protein>
<dbReference type="STRING" id="572478.Vdis_0918"/>
<reference evidence="8" key="2">
    <citation type="journal article" date="2010" name="Stand. Genomic Sci.">
        <title>Complete genome sequence of Vulcanisaeta distributa type strain (IC-017T).</title>
        <authorList>
            <person name="Mavromatis K."/>
            <person name="Sikorski J."/>
            <person name="Pabst E."/>
            <person name="Teshima H."/>
            <person name="Lapidus A."/>
            <person name="Lucas S."/>
            <person name="Nolan M."/>
            <person name="Glavina Del Rio T."/>
            <person name="Cheng J."/>
            <person name="Bruce D."/>
            <person name="Goodwin L."/>
            <person name="Pitluck S."/>
            <person name="Liolios K."/>
            <person name="Ivanova N."/>
            <person name="Mikhailova N."/>
            <person name="Pati A."/>
            <person name="Chen A."/>
            <person name="Palaniappan K."/>
            <person name="Land M."/>
            <person name="Hauser L."/>
            <person name="Chang Y."/>
            <person name="Jeffries C."/>
            <person name="Rohde M."/>
            <person name="Spring S."/>
            <person name="Goker M."/>
            <person name="Wirth R."/>
            <person name="Woyke T."/>
            <person name="Bristow J."/>
            <person name="Eisen J."/>
            <person name="Markowitz V."/>
            <person name="Hugenholtz P."/>
            <person name="Klenk H."/>
            <person name="Kyrpides N."/>
        </authorList>
    </citation>
    <scope>NUCLEOTIDE SEQUENCE [LARGE SCALE GENOMIC DNA]</scope>
    <source>
        <strain evidence="8">DSM 14429 / JCM 11212 / NBRC 100878 / IC-017</strain>
    </source>
</reference>
<comment type="subunit">
    <text evidence="6">Part of the 50S ribosomal subunit.</text>
</comment>
<keyword evidence="2 6" id="KW-0699">rRNA-binding</keyword>
<evidence type="ECO:0000256" key="4">
    <source>
        <dbReference type="ARBA" id="ARBA00022980"/>
    </source>
</evidence>
<dbReference type="KEGG" id="vdi:Vdis_0918"/>
<dbReference type="SUPFAM" id="SSF52166">
    <property type="entry name" value="Ribosomal protein L4"/>
    <property type="match status" value="1"/>
</dbReference>
<dbReference type="AlphaFoldDB" id="E1QPL2"/>
<comment type="function">
    <text evidence="6">Forms part of the polypeptide exit tunnel.</text>
</comment>
<name>E1QPL2_VULDI</name>
<dbReference type="InterPro" id="IPR045240">
    <property type="entry name" value="Ribosomal_uL4_euk/arch"/>
</dbReference>
<dbReference type="Pfam" id="PF00573">
    <property type="entry name" value="Ribosomal_L4"/>
    <property type="match status" value="1"/>
</dbReference>
<keyword evidence="8" id="KW-1185">Reference proteome</keyword>
<dbReference type="OrthoDB" id="10737at2157"/>
<organism evidence="7 8">
    <name type="scientific">Vulcanisaeta distributa (strain DSM 14429 / JCM 11212 / NBRC 100878 / IC-017)</name>
    <dbReference type="NCBI Taxonomy" id="572478"/>
    <lineage>
        <taxon>Archaea</taxon>
        <taxon>Thermoproteota</taxon>
        <taxon>Thermoprotei</taxon>
        <taxon>Thermoproteales</taxon>
        <taxon>Thermoproteaceae</taxon>
        <taxon>Vulcanisaeta</taxon>
    </lineage>
</organism>
<dbReference type="InterPro" id="IPR019970">
    <property type="entry name" value="Ribosomall_uL4-arc"/>
</dbReference>
<accession>E1QPL2</accession>
<dbReference type="Gene3D" id="3.40.1370.10">
    <property type="match status" value="1"/>
</dbReference>
<dbReference type="InterPro" id="IPR013000">
    <property type="entry name" value="Ribosomal_uL4_euk/arc_CS"/>
</dbReference>
<reference evidence="7 8" key="1">
    <citation type="journal article" date="2010" name="Stand. Genomic Sci.">
        <title>Complete genome sequence of Vulcanisaeta distributa type strain (IC-017).</title>
        <authorList>
            <person name="Mavromatis K."/>
            <person name="Sikorski J."/>
            <person name="Pabst E."/>
            <person name="Teshima H."/>
            <person name="Lapidus A."/>
            <person name="Lucas S."/>
            <person name="Nolan M."/>
            <person name="Glavina Del Rio T."/>
            <person name="Cheng J.F."/>
            <person name="Bruce D."/>
            <person name="Goodwin L."/>
            <person name="Pitluck S."/>
            <person name="Liolios K."/>
            <person name="Ivanova N."/>
            <person name="Mikhailova N."/>
            <person name="Pati A."/>
            <person name="Chen A."/>
            <person name="Palaniappan K."/>
            <person name="Land M."/>
            <person name="Hauser L."/>
            <person name="Chang Y.J."/>
            <person name="Jeffries C.D."/>
            <person name="Rohde M."/>
            <person name="Spring S."/>
            <person name="Goker M."/>
            <person name="Wirth R."/>
            <person name="Woyke T."/>
            <person name="Bristow J."/>
            <person name="Eisen J.A."/>
            <person name="Markowitz V."/>
            <person name="Hugenholtz P."/>
            <person name="Klenk H.P."/>
            <person name="Kyrpides N.C."/>
        </authorList>
    </citation>
    <scope>NUCLEOTIDE SEQUENCE [LARGE SCALE GENOMIC DNA]</scope>
    <source>
        <strain evidence="8">DSM 14429 / JCM 11212 / NBRC 100878 / IC-017</strain>
    </source>
</reference>
<dbReference type="InterPro" id="IPR002136">
    <property type="entry name" value="Ribosomal_uL4"/>
</dbReference>
<dbReference type="HOGENOM" id="CLU_026535_0_0_2"/>
<evidence type="ECO:0000256" key="1">
    <source>
        <dbReference type="ARBA" id="ARBA00010528"/>
    </source>
</evidence>
<dbReference type="Proteomes" id="UP000006681">
    <property type="component" value="Chromosome"/>
</dbReference>
<dbReference type="GO" id="GO:0019843">
    <property type="term" value="F:rRNA binding"/>
    <property type="evidence" value="ECO:0007669"/>
    <property type="project" value="UniProtKB-UniRule"/>
</dbReference>
<dbReference type="PANTHER" id="PTHR19431">
    <property type="entry name" value="60S RIBOSOMAL PROTEIN L4"/>
    <property type="match status" value="1"/>
</dbReference>
<evidence type="ECO:0000313" key="7">
    <source>
        <dbReference type="EMBL" id="ADN50308.1"/>
    </source>
</evidence>
<dbReference type="EMBL" id="CP002100">
    <property type="protein sequence ID" value="ADN50308.1"/>
    <property type="molecule type" value="Genomic_DNA"/>
</dbReference>
<gene>
    <name evidence="6" type="primary">rpl4</name>
    <name evidence="7" type="ordered locus">Vdis_0918</name>
</gene>
<dbReference type="NCBIfam" id="TIGR03672">
    <property type="entry name" value="rpl4p_arch"/>
    <property type="match status" value="1"/>
</dbReference>
<evidence type="ECO:0000256" key="2">
    <source>
        <dbReference type="ARBA" id="ARBA00022730"/>
    </source>
</evidence>
<dbReference type="PROSITE" id="PS00939">
    <property type="entry name" value="RIBOSOMAL_L1E"/>
    <property type="match status" value="1"/>
</dbReference>
<dbReference type="eggNOG" id="arCOG04071">
    <property type="taxonomic scope" value="Archaea"/>
</dbReference>
<dbReference type="GO" id="GO:0006412">
    <property type="term" value="P:translation"/>
    <property type="evidence" value="ECO:0007669"/>
    <property type="project" value="UniProtKB-UniRule"/>
</dbReference>
<proteinExistence type="inferred from homology"/>
<dbReference type="GO" id="GO:1990904">
    <property type="term" value="C:ribonucleoprotein complex"/>
    <property type="evidence" value="ECO:0007669"/>
    <property type="project" value="UniProtKB-KW"/>
</dbReference>
<comment type="similarity">
    <text evidence="1 6">Belongs to the universal ribosomal protein uL4 family.</text>
</comment>
<dbReference type="InterPro" id="IPR023574">
    <property type="entry name" value="Ribosomal_uL4_dom_sf"/>
</dbReference>
<evidence type="ECO:0000256" key="3">
    <source>
        <dbReference type="ARBA" id="ARBA00022884"/>
    </source>
</evidence>
<evidence type="ECO:0000256" key="5">
    <source>
        <dbReference type="ARBA" id="ARBA00023274"/>
    </source>
</evidence>
<dbReference type="HAMAP" id="MF_01328_A">
    <property type="entry name" value="Ribosomal_uL4_A"/>
    <property type="match status" value="1"/>
</dbReference>
<dbReference type="GO" id="GO:0003735">
    <property type="term" value="F:structural constituent of ribosome"/>
    <property type="evidence" value="ECO:0007669"/>
    <property type="project" value="InterPro"/>
</dbReference>
<keyword evidence="4 6" id="KW-0689">Ribosomal protein</keyword>
<comment type="function">
    <text evidence="6">One of the primary rRNA binding proteins, this protein initially binds near the 5'-end of the 23S rRNA. It is important during the early stages of 50S assembly. It makes multiple contacts with different domains of the 23S rRNA in the assembled 50S subunit and ribosome.</text>
</comment>
<evidence type="ECO:0000256" key="6">
    <source>
        <dbReference type="HAMAP-Rule" id="MF_01328"/>
    </source>
</evidence>
<dbReference type="RefSeq" id="WP_013336033.1">
    <property type="nucleotide sequence ID" value="NC_014537.1"/>
</dbReference>